<accession>A0A6M8ML81</accession>
<evidence type="ECO:0000313" key="2">
    <source>
        <dbReference type="Proteomes" id="UP000501989"/>
    </source>
</evidence>
<keyword evidence="2" id="KW-1185">Reference proteome</keyword>
<dbReference type="AlphaFoldDB" id="A0A6M8ML81"/>
<dbReference type="KEGG" id="pgg:FX982_01839"/>
<dbReference type="EMBL" id="CP053746">
    <property type="protein sequence ID" value="QKF50893.1"/>
    <property type="molecule type" value="Genomic_DNA"/>
</dbReference>
<dbReference type="Pfam" id="PF05742">
    <property type="entry name" value="TANGO2"/>
    <property type="match status" value="1"/>
</dbReference>
<dbReference type="RefSeq" id="WP_172610407.1">
    <property type="nucleotide sequence ID" value="NZ_CP053746.1"/>
</dbReference>
<name>A0A6M8ML81_9PSED</name>
<gene>
    <name evidence="1" type="ORF">FX982_01839</name>
</gene>
<dbReference type="PANTHER" id="PTHR17985:SF8">
    <property type="entry name" value="TRANSPORT AND GOLGI ORGANIZATION PROTEIN 2 HOMOLOG"/>
    <property type="match status" value="1"/>
</dbReference>
<dbReference type="PANTHER" id="PTHR17985">
    <property type="entry name" value="SER/THR-RICH PROTEIN T10 IN DGCR REGION"/>
    <property type="match status" value="1"/>
</dbReference>
<dbReference type="Proteomes" id="UP000501989">
    <property type="component" value="Chromosome"/>
</dbReference>
<dbReference type="InterPro" id="IPR008551">
    <property type="entry name" value="TANGO2"/>
</dbReference>
<organism evidence="1 2">
    <name type="scientific">Pseudomonas graminis</name>
    <dbReference type="NCBI Taxonomy" id="158627"/>
    <lineage>
        <taxon>Bacteria</taxon>
        <taxon>Pseudomonadati</taxon>
        <taxon>Pseudomonadota</taxon>
        <taxon>Gammaproteobacteria</taxon>
        <taxon>Pseudomonadales</taxon>
        <taxon>Pseudomonadaceae</taxon>
        <taxon>Pseudomonas</taxon>
    </lineage>
</organism>
<proteinExistence type="predicted"/>
<evidence type="ECO:0000313" key="1">
    <source>
        <dbReference type="EMBL" id="QKF50893.1"/>
    </source>
</evidence>
<reference evidence="2" key="1">
    <citation type="submission" date="2019-12" db="EMBL/GenBank/DDBJ databases">
        <title>Endophytic bacteria associated with Panax ginseng seedlings.</title>
        <authorList>
            <person name="Park J.M."/>
            <person name="Shin R."/>
            <person name="Jo S.H."/>
        </authorList>
    </citation>
    <scope>NUCLEOTIDE SEQUENCE [LARGE SCALE GENOMIC DNA]</scope>
    <source>
        <strain evidence="2">PgKB30</strain>
    </source>
</reference>
<evidence type="ECO:0008006" key="3">
    <source>
        <dbReference type="Google" id="ProtNLM"/>
    </source>
</evidence>
<sequence length="248" mass="26821">MCLIVFAWRPTHAQPLILAANRDEFYARPTLPLAQWEEAPQIYAGRDLEAGGTWLGINADGRFAALTNIREPGKPPGRRSRGELVAGFLNNELAIDEYLRGVAARSAEYGGFNVLVGDREQLHFLNGNDPTPRRLEAGIYGVSNAGFDTPWPKLVKAKAALSDHLDNPDPEALFGFLSDHAPAPDAELPSTGVGLATEKLLSSVFIASPNYGTRASTVLLVNADGSRRLIERSFGPYGGRLGEVDLQV</sequence>
<protein>
    <recommendedName>
        <fullName evidence="3">NRDE family protein</fullName>
    </recommendedName>
</protein>